<gene>
    <name evidence="1" type="ORF">N508_000872</name>
</gene>
<name>V2RMW0_9BACT</name>
<reference evidence="1" key="2">
    <citation type="submission" date="2022-05" db="EMBL/GenBank/DDBJ databases">
        <authorList>
            <person name="Proctor A.L."/>
            <person name="Phillips G.J."/>
            <person name="Wannemuehler M.J."/>
        </authorList>
    </citation>
    <scope>NUCLEOTIDE SEQUENCE</scope>
    <source>
        <strain evidence="1">ASF457</strain>
    </source>
</reference>
<dbReference type="Proteomes" id="UP000017429">
    <property type="component" value="Chromosome"/>
</dbReference>
<reference evidence="1" key="3">
    <citation type="submission" date="2022-06" db="EMBL/GenBank/DDBJ databases">
        <title>Resources to Facilitate Use of the Altered Schaedler Flora (ASF) Mouse Model to Study Microbiome Function.</title>
        <authorList>
            <person name="Proctor A."/>
            <person name="Parvinroo S."/>
            <person name="Richie T."/>
            <person name="Jia X."/>
            <person name="Lee S.T.M."/>
            <person name="Karp P.D."/>
            <person name="Paley S."/>
            <person name="Kostic A.D."/>
            <person name="Pierre J.F."/>
            <person name="Wannemuehler M.J."/>
            <person name="Phillips G.J."/>
        </authorList>
    </citation>
    <scope>NUCLEOTIDE SEQUENCE</scope>
    <source>
        <strain evidence="1">ASF457</strain>
    </source>
</reference>
<evidence type="ECO:0000313" key="2">
    <source>
        <dbReference type="Proteomes" id="UP000017429"/>
    </source>
</evidence>
<sequence length="222" mass="25873">MTVKKSIKFIFAFLTIFFLGALTGASIMPVVFNKVGGNPYSINVLSERIYNTHLLKNAGLTPDQKAALDELSAKYVLKYTAERDMFMAKRRTLYSNFKFDVDKILTPAQYTSFVNKSDALIKERERYNKSVEEKWRAERAKKTNAKLQSAGYEQKLKYITISVPTEDIIPKDLKDADKQNKAVFDFLNRYMIDRVKYNWDTYHVYHEVTNYKDIIKTEDVEP</sequence>
<proteinExistence type="predicted"/>
<accession>V2RMW0</accession>
<dbReference type="KEGG" id="msch:N508_000872"/>
<dbReference type="AlphaFoldDB" id="V2RMW0"/>
<keyword evidence="2" id="KW-1185">Reference proteome</keyword>
<protein>
    <submittedName>
        <fullName evidence="1">Uncharacterized protein</fullName>
    </submittedName>
</protein>
<dbReference type="RefSeq" id="WP_023275177.1">
    <property type="nucleotide sequence ID" value="NZ_CP097562.1"/>
</dbReference>
<organism evidence="1 2">
    <name type="scientific">Mucispirillum schaedleri ASF457</name>
    <dbReference type="NCBI Taxonomy" id="1379858"/>
    <lineage>
        <taxon>Bacteria</taxon>
        <taxon>Pseudomonadati</taxon>
        <taxon>Deferribacterota</taxon>
        <taxon>Deferribacteres</taxon>
        <taxon>Deferribacterales</taxon>
        <taxon>Mucispirillaceae</taxon>
        <taxon>Mucispirillum</taxon>
    </lineage>
</organism>
<dbReference type="EMBL" id="CP097562">
    <property type="protein sequence ID" value="USF23805.1"/>
    <property type="molecule type" value="Genomic_DNA"/>
</dbReference>
<reference evidence="1" key="1">
    <citation type="journal article" date="2014" name="Genome Announc.">
        <title>Draft genome sequences of the altered schaedler flora, a defined bacterial community from gnotobiotic mice.</title>
        <authorList>
            <person name="Wannemuehler M.J."/>
            <person name="Overstreet A.M."/>
            <person name="Ward D.V."/>
            <person name="Phillips G.J."/>
        </authorList>
    </citation>
    <scope>NUCLEOTIDE SEQUENCE</scope>
    <source>
        <strain evidence="1">ASF457</strain>
    </source>
</reference>
<evidence type="ECO:0000313" key="1">
    <source>
        <dbReference type="EMBL" id="USF23805.1"/>
    </source>
</evidence>